<accession>A0A379XZK9</accession>
<reference evidence="1 2" key="1">
    <citation type="submission" date="2018-06" db="EMBL/GenBank/DDBJ databases">
        <authorList>
            <consortium name="Pathogen Informatics"/>
            <person name="Doyle S."/>
        </authorList>
    </citation>
    <scope>NUCLEOTIDE SEQUENCE [LARGE SCALE GENOMIC DNA]</scope>
    <source>
        <strain evidence="1 2">NCTC10211</strain>
    </source>
</reference>
<dbReference type="GO" id="GO:0003677">
    <property type="term" value="F:DNA binding"/>
    <property type="evidence" value="ECO:0007669"/>
    <property type="project" value="InterPro"/>
</dbReference>
<organism evidence="1 2">
    <name type="scientific">Serratia marcescens</name>
    <dbReference type="NCBI Taxonomy" id="615"/>
    <lineage>
        <taxon>Bacteria</taxon>
        <taxon>Pseudomonadati</taxon>
        <taxon>Pseudomonadota</taxon>
        <taxon>Gammaproteobacteria</taxon>
        <taxon>Enterobacterales</taxon>
        <taxon>Yersiniaceae</taxon>
        <taxon>Serratia</taxon>
    </lineage>
</organism>
<dbReference type="RefSeq" id="WP_072009627.1">
    <property type="nucleotide sequence ID" value="NC_015972.3"/>
</dbReference>
<evidence type="ECO:0000313" key="1">
    <source>
        <dbReference type="EMBL" id="SUI38726.1"/>
    </source>
</evidence>
<dbReference type="AlphaFoldDB" id="A0A379XZK9"/>
<gene>
    <name evidence="1" type="ORF">NCTC10211_00016</name>
</gene>
<sequence>MTGFELKLWRTGLGWTQERASKEFGISMRTYIRYEHADPPRAIELAIQALSLAALLPEIDALPAETLRQRVRMLAVDIQSG</sequence>
<dbReference type="SUPFAM" id="SSF47413">
    <property type="entry name" value="lambda repressor-like DNA-binding domains"/>
    <property type="match status" value="1"/>
</dbReference>
<dbReference type="EMBL" id="UGYK01000001">
    <property type="protein sequence ID" value="SUI38726.1"/>
    <property type="molecule type" value="Genomic_DNA"/>
</dbReference>
<evidence type="ECO:0008006" key="3">
    <source>
        <dbReference type="Google" id="ProtNLM"/>
    </source>
</evidence>
<dbReference type="Gene3D" id="1.10.260.40">
    <property type="entry name" value="lambda repressor-like DNA-binding domains"/>
    <property type="match status" value="1"/>
</dbReference>
<proteinExistence type="predicted"/>
<dbReference type="Proteomes" id="UP000254765">
    <property type="component" value="Unassembled WGS sequence"/>
</dbReference>
<evidence type="ECO:0000313" key="2">
    <source>
        <dbReference type="Proteomes" id="UP000254765"/>
    </source>
</evidence>
<protein>
    <recommendedName>
        <fullName evidence="3">XRE family transcriptional regulator</fullName>
    </recommendedName>
</protein>
<dbReference type="InterPro" id="IPR010982">
    <property type="entry name" value="Lambda_DNA-bd_dom_sf"/>
</dbReference>
<name>A0A379XZK9_SERMA</name>